<evidence type="ECO:0000313" key="3">
    <source>
        <dbReference type="EMBL" id="CAH1638363.1"/>
    </source>
</evidence>
<evidence type="ECO:0000256" key="1">
    <source>
        <dbReference type="SAM" id="MobiDB-lite"/>
    </source>
</evidence>
<keyword evidence="4" id="KW-1185">Reference proteome</keyword>
<evidence type="ECO:0000259" key="2">
    <source>
        <dbReference type="PROSITE" id="PS51465"/>
    </source>
</evidence>
<dbReference type="Gene3D" id="3.30.60.30">
    <property type="match status" value="1"/>
</dbReference>
<accession>A0A9P0I1B1</accession>
<feature type="compositionally biased region" description="Low complexity" evidence="1">
    <location>
        <begin position="301"/>
        <end position="312"/>
    </location>
</feature>
<proteinExistence type="predicted"/>
<dbReference type="Proteomes" id="UP001153321">
    <property type="component" value="Chromosome 17"/>
</dbReference>
<protein>
    <recommendedName>
        <fullName evidence="2">Kazal-like domain-containing protein</fullName>
    </recommendedName>
</protein>
<gene>
    <name evidence="3" type="ORF">SPLIT_LOCUS3721</name>
</gene>
<evidence type="ECO:0000313" key="4">
    <source>
        <dbReference type="Proteomes" id="UP001153321"/>
    </source>
</evidence>
<sequence length="459" mass="52398">MQPKIYASMIRKFRPPPAASIALWSIKVLRLNESRLPIFLLDVPVVCFRLLGTRGLPVYSIFLCYTLACDLSSAISVAFGLISMEHCISTENEKSIKLAHFVKACPDCSDIPRDPVCGIHPDGEGFRVRSFNNECDLKKYNCEVKENFTITDYFICSNNPNAEANETNNNKERFQNMFKKHKDSANEPTKDDKLPTMIEENNTNKFKNIVVLHGPSSLAENINKTFADFFALTHTYDIPLQSLNLSFNDTTRRKIIRNLGPVKVFKPQFTKPKIVKEDWWHLPTLQTCYHKCPTNPSSVATTDTQSRQQTSDNLSSNSGQFHTYWSNIWSNASEHNHAATWIRDDKQKLGNLPVMLFDAIPLEVFVSVITKAHNWKAAGTDKIHNYLYNKSTYLHPSIYNYINNFIKNPQSIPEFITQSLTYMIPKDSDHAGPAKYKPITYLPQHVLVARRFKTPASHA</sequence>
<dbReference type="InterPro" id="IPR002350">
    <property type="entry name" value="Kazal_dom"/>
</dbReference>
<reference evidence="3" key="1">
    <citation type="submission" date="2022-02" db="EMBL/GenBank/DDBJ databases">
        <authorList>
            <person name="King R."/>
        </authorList>
    </citation>
    <scope>NUCLEOTIDE SEQUENCE</scope>
</reference>
<feature type="domain" description="Kazal-like" evidence="2">
    <location>
        <begin position="99"/>
        <end position="158"/>
    </location>
</feature>
<dbReference type="PROSITE" id="PS51465">
    <property type="entry name" value="KAZAL_2"/>
    <property type="match status" value="1"/>
</dbReference>
<name>A0A9P0I1B1_SPOLI</name>
<feature type="region of interest" description="Disordered" evidence="1">
    <location>
        <begin position="296"/>
        <end position="317"/>
    </location>
</feature>
<dbReference type="EMBL" id="LR824548">
    <property type="protein sequence ID" value="CAH1638363.1"/>
    <property type="molecule type" value="Genomic_DNA"/>
</dbReference>
<dbReference type="AlphaFoldDB" id="A0A9P0I1B1"/>
<organism evidence="3 4">
    <name type="scientific">Spodoptera littoralis</name>
    <name type="common">Egyptian cotton leafworm</name>
    <dbReference type="NCBI Taxonomy" id="7109"/>
    <lineage>
        <taxon>Eukaryota</taxon>
        <taxon>Metazoa</taxon>
        <taxon>Ecdysozoa</taxon>
        <taxon>Arthropoda</taxon>
        <taxon>Hexapoda</taxon>
        <taxon>Insecta</taxon>
        <taxon>Pterygota</taxon>
        <taxon>Neoptera</taxon>
        <taxon>Endopterygota</taxon>
        <taxon>Lepidoptera</taxon>
        <taxon>Glossata</taxon>
        <taxon>Ditrysia</taxon>
        <taxon>Noctuoidea</taxon>
        <taxon>Noctuidae</taxon>
        <taxon>Amphipyrinae</taxon>
        <taxon>Spodoptera</taxon>
    </lineage>
</organism>